<reference evidence="1" key="2">
    <citation type="journal article" date="2016" name="Fungal Biol.">
        <title>Ochratoxin A production by Penicillium thymicola.</title>
        <authorList>
            <person name="Nguyen H.D.T."/>
            <person name="McMullin D.R."/>
            <person name="Ponomareva E."/>
            <person name="Riley R."/>
            <person name="Pomraning K.R."/>
            <person name="Baker S.E."/>
            <person name="Seifert K.A."/>
        </authorList>
    </citation>
    <scope>NUCLEOTIDE SEQUENCE</scope>
    <source>
        <strain evidence="1">DAOM 180753</strain>
    </source>
</reference>
<name>A0AAI9TF54_PENTH</name>
<evidence type="ECO:0000313" key="1">
    <source>
        <dbReference type="EMBL" id="KAJ9485658.1"/>
    </source>
</evidence>
<gene>
    <name evidence="1" type="ORF">VN97_g7687</name>
</gene>
<sequence>PLKSTLTTSTSQPKGLQ</sequence>
<feature type="non-terminal residue" evidence="1">
    <location>
        <position position="1"/>
    </location>
</feature>
<protein>
    <submittedName>
        <fullName evidence="1">Uncharacterized protein</fullName>
    </submittedName>
</protein>
<dbReference type="Proteomes" id="UP001227192">
    <property type="component" value="Unassembled WGS sequence"/>
</dbReference>
<proteinExistence type="predicted"/>
<evidence type="ECO:0000313" key="2">
    <source>
        <dbReference type="Proteomes" id="UP001227192"/>
    </source>
</evidence>
<comment type="caution">
    <text evidence="1">The sequence shown here is derived from an EMBL/GenBank/DDBJ whole genome shotgun (WGS) entry which is preliminary data.</text>
</comment>
<organism evidence="1 2">
    <name type="scientific">Penicillium thymicola</name>
    <dbReference type="NCBI Taxonomy" id="293382"/>
    <lineage>
        <taxon>Eukaryota</taxon>
        <taxon>Fungi</taxon>
        <taxon>Dikarya</taxon>
        <taxon>Ascomycota</taxon>
        <taxon>Pezizomycotina</taxon>
        <taxon>Eurotiomycetes</taxon>
        <taxon>Eurotiomycetidae</taxon>
        <taxon>Eurotiales</taxon>
        <taxon>Aspergillaceae</taxon>
        <taxon>Penicillium</taxon>
    </lineage>
</organism>
<dbReference type="EMBL" id="LACB01000253">
    <property type="protein sequence ID" value="KAJ9485658.1"/>
    <property type="molecule type" value="Genomic_DNA"/>
</dbReference>
<reference evidence="1" key="1">
    <citation type="submission" date="2015-06" db="EMBL/GenBank/DDBJ databases">
        <authorList>
            <person name="Nguyen H."/>
        </authorList>
    </citation>
    <scope>NUCLEOTIDE SEQUENCE</scope>
    <source>
        <strain evidence="1">DAOM 180753</strain>
    </source>
</reference>
<dbReference type="AlphaFoldDB" id="A0AAI9TF54"/>
<keyword evidence="2" id="KW-1185">Reference proteome</keyword>
<accession>A0AAI9TF54</accession>